<dbReference type="Pfam" id="PF05670">
    <property type="entry name" value="NFACT-R_1"/>
    <property type="match status" value="1"/>
</dbReference>
<name>K9YR04_DACS8</name>
<comment type="similarity">
    <text evidence="5">Belongs to the NEMF family.</text>
</comment>
<feature type="domain" description="NFACT RNA-binding" evidence="6">
    <location>
        <begin position="456"/>
        <end position="547"/>
    </location>
</feature>
<dbReference type="GO" id="GO:0000049">
    <property type="term" value="F:tRNA binding"/>
    <property type="evidence" value="ECO:0007669"/>
    <property type="project" value="UniProtKB-UniRule"/>
</dbReference>
<dbReference type="PANTHER" id="PTHR15239:SF6">
    <property type="entry name" value="RIBOSOME QUALITY CONTROL COMPLEX SUBUNIT NEMF"/>
    <property type="match status" value="1"/>
</dbReference>
<accession>K9YR04</accession>
<dbReference type="Gene3D" id="2.30.310.10">
    <property type="entry name" value="ibrinogen binding protein from staphylococcus aureus domain"/>
    <property type="match status" value="1"/>
</dbReference>
<dbReference type="STRING" id="13035.Dacsa_0552"/>
<dbReference type="OrthoDB" id="9766163at2"/>
<evidence type="ECO:0000256" key="2">
    <source>
        <dbReference type="ARBA" id="ARBA00022730"/>
    </source>
</evidence>
<organism evidence="7 8">
    <name type="scientific">Dactylococcopsis salina (strain PCC 8305)</name>
    <name type="common">Myxobactron salinum</name>
    <dbReference type="NCBI Taxonomy" id="13035"/>
    <lineage>
        <taxon>Bacteria</taxon>
        <taxon>Bacillati</taxon>
        <taxon>Cyanobacteriota</taxon>
        <taxon>Cyanophyceae</taxon>
        <taxon>Nodosilineales</taxon>
        <taxon>Cymatolegaceae</taxon>
        <taxon>Dactylococcopsis</taxon>
    </lineage>
</organism>
<dbReference type="RefSeq" id="WP_015228347.1">
    <property type="nucleotide sequence ID" value="NC_019780.1"/>
</dbReference>
<dbReference type="HOGENOM" id="CLU_022481_1_0_3"/>
<dbReference type="InterPro" id="IPR043682">
    <property type="entry name" value="RqcH_bacterial"/>
</dbReference>
<evidence type="ECO:0000313" key="8">
    <source>
        <dbReference type="Proteomes" id="UP000010482"/>
    </source>
</evidence>
<keyword evidence="1 5" id="KW-0820">tRNA-binding</keyword>
<evidence type="ECO:0000259" key="6">
    <source>
        <dbReference type="Pfam" id="PF05670"/>
    </source>
</evidence>
<dbReference type="GO" id="GO:0043023">
    <property type="term" value="F:ribosomal large subunit binding"/>
    <property type="evidence" value="ECO:0007669"/>
    <property type="project" value="UniProtKB-UniRule"/>
</dbReference>
<proteinExistence type="inferred from homology"/>
<dbReference type="GO" id="GO:1990112">
    <property type="term" value="C:RQC complex"/>
    <property type="evidence" value="ECO:0007669"/>
    <property type="project" value="TreeGrafter"/>
</dbReference>
<protein>
    <recommendedName>
        <fullName evidence="5">Rqc2 homolog RqcH</fullName>
        <shortName evidence="5">RqcH</shortName>
    </recommendedName>
</protein>
<evidence type="ECO:0000256" key="5">
    <source>
        <dbReference type="HAMAP-Rule" id="MF_00844"/>
    </source>
</evidence>
<dbReference type="PATRIC" id="fig|13035.3.peg.627"/>
<comment type="function">
    <text evidence="5">Key component of the ribosome quality control system (RQC), a ribosome-associated complex that mediates the extraction of incompletely synthesized nascent chains from stalled ribosomes and their subsequent degradation. RqcH recruits Ala-charged tRNA, and with RqcP directs the elongation of stalled nascent chains on 50S ribosomal subunits, leading to non-templated C-terminal alanine extensions (Ala tail). The Ala tail promotes nascent chain degradation. May add between 1 and at least 8 Ala residues. Binds to stalled 50S ribosomal subunits.</text>
</comment>
<dbReference type="Pfam" id="PF05833">
    <property type="entry name" value="NFACT_N"/>
    <property type="match status" value="1"/>
</dbReference>
<dbReference type="eggNOG" id="COG1293">
    <property type="taxonomic scope" value="Bacteria"/>
</dbReference>
<keyword evidence="3 5" id="KW-0694">RNA-binding</keyword>
<dbReference type="InterPro" id="IPR008532">
    <property type="entry name" value="NFACT_RNA-bd"/>
</dbReference>
<gene>
    <name evidence="5" type="primary">rqcH</name>
    <name evidence="7" type="ORF">Dacsa_0552</name>
</gene>
<dbReference type="KEGG" id="dsl:Dacsa_0552"/>
<evidence type="ECO:0000256" key="1">
    <source>
        <dbReference type="ARBA" id="ARBA00022555"/>
    </source>
</evidence>
<dbReference type="AlphaFoldDB" id="K9YR04"/>
<keyword evidence="4 5" id="KW-0648">Protein biosynthesis</keyword>
<dbReference type="GO" id="GO:0072344">
    <property type="term" value="P:rescue of stalled ribosome"/>
    <property type="evidence" value="ECO:0007669"/>
    <property type="project" value="UniProtKB-UniRule"/>
</dbReference>
<dbReference type="EMBL" id="CP003944">
    <property type="protein sequence ID" value="AFZ49334.1"/>
    <property type="molecule type" value="Genomic_DNA"/>
</dbReference>
<sequence>MQPVDLTTLRAICAELRKGWLPARLEQVYQRDRATISLALRTLKGRDWLTLSWHPQAARICLDDAPPRTPDTFTFSDQLRHQLQGLALTAMPLISPWERVINFQFAPRPDDPPLWHLYAEIMGKYSNIILTDANQQIITAAHQVSAEKSSLRPIQTGHIYEPPPPLTGSIPNVKEYQETWQEKVSLIPTQLKQQLLKTYRGLGPNLVKAMIQRADLNPQQTADTLTQENWNTLFQIWQEWLHILESEQFQPGWTENGFTVLGWGMIEPVSSIQTIIKDYYTEQLNQQVFKQLHHQLFQKVSNLIKKQTQKQETFQQRLKQSDEAEIYRQRGDLLMAYSYQWEPGMDAIELPDFETGDLIRIPLNPEKNAIQNAQSYYKRHQKLKRARTAVEPLLGETNQEINYLQQVEAALKQLKDYQQGEDLQTLKEIQEELIEQGYIIPQRERSTSQATQPITYYSPHGYEVLVGRNNRQNDQLTFRLATDYDLWFHAQEIPGSHVLLRLPAGAIPDEKDLQFVANVAAYHSRGRESQQVPVIYTKPKYVYKPKGAKPGMVIYDRETVIWGTP</sequence>
<dbReference type="Proteomes" id="UP000010482">
    <property type="component" value="Chromosome"/>
</dbReference>
<reference evidence="7" key="1">
    <citation type="submission" date="2012-04" db="EMBL/GenBank/DDBJ databases">
        <title>Finished genome of Dactylococcopsis salina PCC 8305.</title>
        <authorList>
            <consortium name="US DOE Joint Genome Institute"/>
            <person name="Gugger M."/>
            <person name="Coursin T."/>
            <person name="Rippka R."/>
            <person name="Tandeau De Marsac N."/>
            <person name="Huntemann M."/>
            <person name="Wei C.-L."/>
            <person name="Han J."/>
            <person name="Detter J.C."/>
            <person name="Han C."/>
            <person name="Tapia R."/>
            <person name="Daligault H."/>
            <person name="Chen A."/>
            <person name="Krypides N."/>
            <person name="Mavromatis K."/>
            <person name="Markowitz V."/>
            <person name="Szeto E."/>
            <person name="Ivanova N."/>
            <person name="Ovchinnikova G."/>
            <person name="Pagani I."/>
            <person name="Pati A."/>
            <person name="Goodwin L."/>
            <person name="Peters L."/>
            <person name="Pitluck S."/>
            <person name="Woyke T."/>
            <person name="Kerfeld C."/>
        </authorList>
    </citation>
    <scope>NUCLEOTIDE SEQUENCE [LARGE SCALE GENOMIC DNA]</scope>
    <source>
        <strain evidence="7">PCC 8305</strain>
    </source>
</reference>
<dbReference type="InterPro" id="IPR051608">
    <property type="entry name" value="RQC_Subunit_NEMF"/>
</dbReference>
<dbReference type="HAMAP" id="MF_00844_B">
    <property type="entry name" value="RqcH_B"/>
    <property type="match status" value="1"/>
</dbReference>
<evidence type="ECO:0000256" key="4">
    <source>
        <dbReference type="ARBA" id="ARBA00022917"/>
    </source>
</evidence>
<keyword evidence="8" id="KW-1185">Reference proteome</keyword>
<comment type="subunit">
    <text evidence="5">Associates with stalled 50S ribosomal subunits. Binds to RqcP.</text>
</comment>
<dbReference type="GO" id="GO:0019843">
    <property type="term" value="F:rRNA binding"/>
    <property type="evidence" value="ECO:0007669"/>
    <property type="project" value="UniProtKB-UniRule"/>
</dbReference>
<evidence type="ECO:0000313" key="7">
    <source>
        <dbReference type="EMBL" id="AFZ49334.1"/>
    </source>
</evidence>
<keyword evidence="2 5" id="KW-0699">rRNA-binding</keyword>
<dbReference type="PANTHER" id="PTHR15239">
    <property type="entry name" value="NUCLEAR EXPORT MEDIATOR FACTOR NEMF"/>
    <property type="match status" value="1"/>
</dbReference>
<evidence type="ECO:0000256" key="3">
    <source>
        <dbReference type="ARBA" id="ARBA00022884"/>
    </source>
</evidence>